<evidence type="ECO:0000256" key="1">
    <source>
        <dbReference type="SAM" id="Coils"/>
    </source>
</evidence>
<dbReference type="Proteomes" id="UP000806522">
    <property type="component" value="Unassembled WGS sequence"/>
</dbReference>
<evidence type="ECO:0000313" key="3">
    <source>
        <dbReference type="EMBL" id="MBE6271924.1"/>
    </source>
</evidence>
<organism evidence="3 4">
    <name type="scientific">Xylanibacter ruminicola</name>
    <name type="common">Prevotella ruminicola</name>
    <dbReference type="NCBI Taxonomy" id="839"/>
    <lineage>
        <taxon>Bacteria</taxon>
        <taxon>Pseudomonadati</taxon>
        <taxon>Bacteroidota</taxon>
        <taxon>Bacteroidia</taxon>
        <taxon>Bacteroidales</taxon>
        <taxon>Prevotellaceae</taxon>
        <taxon>Xylanibacter</taxon>
    </lineage>
</organism>
<name>A0A9D5S978_XYLRU</name>
<sequence>MIQYTKEVIEKLLQKYMDGTSTLDEEAILAQYFQGDNIPEEWLCYQQMFQEIEAMKPQPKARRRWGVWSIAAAAVVAGVLYLAVPPRQTELVPAAPLTAQADTTAKQASQADVQSEARIDTVAAHPVMPVGTPQQPVKKTKKRSLRKSEPTIHDIDKAYVLMAEAEQAKTRMVEATAQVEQVKAKMEIFNAQMAAYGYVPVMQEDGTIVYINEQENLIAYEE</sequence>
<reference evidence="3" key="1">
    <citation type="submission" date="2019-04" db="EMBL/GenBank/DDBJ databases">
        <title>Evolution of Biomass-Degrading Anaerobic Consortia Revealed by Metagenomics.</title>
        <authorList>
            <person name="Peng X."/>
        </authorList>
    </citation>
    <scope>NUCLEOTIDE SEQUENCE</scope>
    <source>
        <strain evidence="3">SIG140</strain>
    </source>
</reference>
<keyword evidence="1" id="KW-0175">Coiled coil</keyword>
<keyword evidence="2" id="KW-0472">Membrane</keyword>
<keyword evidence="2" id="KW-0812">Transmembrane</keyword>
<feature type="transmembrane region" description="Helical" evidence="2">
    <location>
        <begin position="65"/>
        <end position="84"/>
    </location>
</feature>
<accession>A0A9D5S978</accession>
<proteinExistence type="predicted"/>
<dbReference type="AlphaFoldDB" id="A0A9D5S978"/>
<keyword evidence="2" id="KW-1133">Transmembrane helix</keyword>
<feature type="coiled-coil region" evidence="1">
    <location>
        <begin position="165"/>
        <end position="192"/>
    </location>
</feature>
<protein>
    <submittedName>
        <fullName evidence="3">Uncharacterized protein</fullName>
    </submittedName>
</protein>
<gene>
    <name evidence="3" type="ORF">E7101_13410</name>
</gene>
<dbReference type="EMBL" id="SUYC01000019">
    <property type="protein sequence ID" value="MBE6271924.1"/>
    <property type="molecule type" value="Genomic_DNA"/>
</dbReference>
<comment type="caution">
    <text evidence="3">The sequence shown here is derived from an EMBL/GenBank/DDBJ whole genome shotgun (WGS) entry which is preliminary data.</text>
</comment>
<evidence type="ECO:0000313" key="4">
    <source>
        <dbReference type="Proteomes" id="UP000806522"/>
    </source>
</evidence>
<evidence type="ECO:0000256" key="2">
    <source>
        <dbReference type="SAM" id="Phobius"/>
    </source>
</evidence>